<dbReference type="InterPro" id="IPR012854">
    <property type="entry name" value="Cu_amine_oxidase-like_N"/>
</dbReference>
<dbReference type="SUPFAM" id="SSF55383">
    <property type="entry name" value="Copper amine oxidase, domain N"/>
    <property type="match status" value="1"/>
</dbReference>
<dbReference type="InterPro" id="IPR036582">
    <property type="entry name" value="Mao_N_sf"/>
</dbReference>
<reference evidence="2" key="1">
    <citation type="submission" date="2016-08" db="EMBL/GenBank/DDBJ databases">
        <title>Complete Genome Seqeunce of Paenibacillus sp. BIHB 4019 from tea rhizoplane.</title>
        <authorList>
            <person name="Thakur R."/>
            <person name="Swarnkar M.K."/>
            <person name="Gulati A."/>
        </authorList>
    </citation>
    <scope>NUCLEOTIDE SEQUENCE [LARGE SCALE GENOMIC DNA]</scope>
    <source>
        <strain evidence="2">BIHB4019</strain>
    </source>
</reference>
<sequence length="202" mass="21681">MNHGIKFILNGESWNPKDSNGAAVKPISYAGTTYVPLRSVAEATGAEIKWDNDTQSISISTGDQEATRQPFNTSNVSHVKTYTESGITNNVDELLFGETQYTSAFVVQGVNSANQGVTFKIKEGTKKIGISIGFKDPKGTNATYSIGTKTSTFATGSVNNGTVVTNTLDIPKGTTELILEFKGQPGANGKGYLLWDESWLEK</sequence>
<evidence type="ECO:0000259" key="1">
    <source>
        <dbReference type="Pfam" id="PF07833"/>
    </source>
</evidence>
<feature type="domain" description="Copper amine oxidase-like N-terminal" evidence="1">
    <location>
        <begin position="23"/>
        <end position="69"/>
    </location>
</feature>
<gene>
    <name evidence="2" type="ORF">BBD42_23550</name>
</gene>
<proteinExistence type="predicted"/>
<dbReference type="EMBL" id="CP016808">
    <property type="protein sequence ID" value="ANY70944.1"/>
    <property type="molecule type" value="Genomic_DNA"/>
</dbReference>
<dbReference type="Pfam" id="PF07833">
    <property type="entry name" value="Cu_amine_oxidN1"/>
    <property type="match status" value="1"/>
</dbReference>
<dbReference type="Gene3D" id="3.30.457.10">
    <property type="entry name" value="Copper amine oxidase-like, N-terminal domain"/>
    <property type="match status" value="1"/>
</dbReference>
<accession>A0A1B2DTA4</accession>
<organism evidence="2">
    <name type="scientific">Paenibacillus sp. BIHB 4019</name>
    <dbReference type="NCBI Taxonomy" id="1870819"/>
    <lineage>
        <taxon>Bacteria</taxon>
        <taxon>Bacillati</taxon>
        <taxon>Bacillota</taxon>
        <taxon>Bacilli</taxon>
        <taxon>Bacillales</taxon>
        <taxon>Paenibacillaceae</taxon>
        <taxon>Paenibacillus</taxon>
    </lineage>
</organism>
<evidence type="ECO:0000313" key="2">
    <source>
        <dbReference type="EMBL" id="ANY70944.1"/>
    </source>
</evidence>
<name>A0A1B2DTA4_9BACL</name>
<protein>
    <recommendedName>
        <fullName evidence="1">Copper amine oxidase-like N-terminal domain-containing protein</fullName>
    </recommendedName>
</protein>
<dbReference type="AlphaFoldDB" id="A0A1B2DTA4"/>